<proteinExistence type="predicted"/>
<evidence type="ECO:0000313" key="2">
    <source>
        <dbReference type="Proteomes" id="UP000334990"/>
    </source>
</evidence>
<gene>
    <name evidence="1" type="ORF">Acor_36040</name>
</gene>
<keyword evidence="2" id="KW-1185">Reference proteome</keyword>
<comment type="caution">
    <text evidence="1">The sequence shown here is derived from an EMBL/GenBank/DDBJ whole genome shotgun (WGS) entry which is preliminary data.</text>
</comment>
<name>A0A5M3W008_9ACTN</name>
<accession>A0A5M3W008</accession>
<protein>
    <submittedName>
        <fullName evidence="1">Uncharacterized protein</fullName>
    </submittedName>
</protein>
<dbReference type="EMBL" id="BLAD01000051">
    <property type="protein sequence ID" value="GES01540.1"/>
    <property type="molecule type" value="Genomic_DNA"/>
</dbReference>
<reference evidence="1 2" key="1">
    <citation type="submission" date="2019-10" db="EMBL/GenBank/DDBJ databases">
        <title>Whole genome shotgun sequence of Acrocarpospora corrugata NBRC 13972.</title>
        <authorList>
            <person name="Ichikawa N."/>
            <person name="Kimura A."/>
            <person name="Kitahashi Y."/>
            <person name="Komaki H."/>
            <person name="Oguchi A."/>
        </authorList>
    </citation>
    <scope>NUCLEOTIDE SEQUENCE [LARGE SCALE GENOMIC DNA]</scope>
    <source>
        <strain evidence="1 2">NBRC 13972</strain>
    </source>
</reference>
<organism evidence="1 2">
    <name type="scientific">Acrocarpospora corrugata</name>
    <dbReference type="NCBI Taxonomy" id="35763"/>
    <lineage>
        <taxon>Bacteria</taxon>
        <taxon>Bacillati</taxon>
        <taxon>Actinomycetota</taxon>
        <taxon>Actinomycetes</taxon>
        <taxon>Streptosporangiales</taxon>
        <taxon>Streptosporangiaceae</taxon>
        <taxon>Acrocarpospora</taxon>
    </lineage>
</organism>
<dbReference type="AlphaFoldDB" id="A0A5M3W008"/>
<evidence type="ECO:0000313" key="1">
    <source>
        <dbReference type="EMBL" id="GES01540.1"/>
    </source>
</evidence>
<dbReference type="Proteomes" id="UP000334990">
    <property type="component" value="Unassembled WGS sequence"/>
</dbReference>
<sequence length="70" mass="8318">MHFPDPGMSTKKQYGRILVNGDPDIWNVRAGRFNRILTVEAVTFFKYRTILARKACDLHEARRRWTRSHD</sequence>